<dbReference type="AlphaFoldDB" id="A0A518GE75"/>
<dbReference type="InterPro" id="IPR012902">
    <property type="entry name" value="N_methyl_site"/>
</dbReference>
<dbReference type="NCBIfam" id="TIGR02532">
    <property type="entry name" value="IV_pilin_GFxxxE"/>
    <property type="match status" value="1"/>
</dbReference>
<accession>A0A518GE75</accession>
<dbReference type="PANTHER" id="PTHR30093">
    <property type="entry name" value="GENERAL SECRETION PATHWAY PROTEIN G"/>
    <property type="match status" value="1"/>
</dbReference>
<dbReference type="Pfam" id="PF07596">
    <property type="entry name" value="SBP_bac_10"/>
    <property type="match status" value="1"/>
</dbReference>
<dbReference type="KEGG" id="ahel:Q31a_52390"/>
<dbReference type="PROSITE" id="PS00409">
    <property type="entry name" value="PROKAR_NTER_METHYL"/>
    <property type="match status" value="1"/>
</dbReference>
<dbReference type="RefSeq" id="WP_145083355.1">
    <property type="nucleotide sequence ID" value="NZ_CP036298.1"/>
</dbReference>
<dbReference type="InterPro" id="IPR045584">
    <property type="entry name" value="Pilin-like"/>
</dbReference>
<protein>
    <recommendedName>
        <fullName evidence="2">DUF1559 domain-containing protein</fullName>
    </recommendedName>
</protein>
<dbReference type="Pfam" id="PF07963">
    <property type="entry name" value="N_methyl"/>
    <property type="match status" value="1"/>
</dbReference>
<proteinExistence type="predicted"/>
<reference evidence="3 4" key="1">
    <citation type="submission" date="2019-02" db="EMBL/GenBank/DDBJ databases">
        <title>Deep-cultivation of Planctomycetes and their phenomic and genomic characterization uncovers novel biology.</title>
        <authorList>
            <person name="Wiegand S."/>
            <person name="Jogler M."/>
            <person name="Boedeker C."/>
            <person name="Pinto D."/>
            <person name="Vollmers J."/>
            <person name="Rivas-Marin E."/>
            <person name="Kohn T."/>
            <person name="Peeters S.H."/>
            <person name="Heuer A."/>
            <person name="Rast P."/>
            <person name="Oberbeckmann S."/>
            <person name="Bunk B."/>
            <person name="Jeske O."/>
            <person name="Meyerdierks A."/>
            <person name="Storesund J.E."/>
            <person name="Kallscheuer N."/>
            <person name="Luecker S."/>
            <person name="Lage O.M."/>
            <person name="Pohl T."/>
            <person name="Merkel B.J."/>
            <person name="Hornburger P."/>
            <person name="Mueller R.-W."/>
            <person name="Bruemmer F."/>
            <person name="Labrenz M."/>
            <person name="Spormann A.M."/>
            <person name="Op den Camp H."/>
            <person name="Overmann J."/>
            <person name="Amann R."/>
            <person name="Jetten M.S.M."/>
            <person name="Mascher T."/>
            <person name="Medema M.H."/>
            <person name="Devos D.P."/>
            <person name="Kaster A.-K."/>
            <person name="Ovreas L."/>
            <person name="Rohde M."/>
            <person name="Galperin M.Y."/>
            <person name="Jogler C."/>
        </authorList>
    </citation>
    <scope>NUCLEOTIDE SEQUENCE [LARGE SCALE GENOMIC DNA]</scope>
    <source>
        <strain evidence="3 4">Q31a</strain>
    </source>
</reference>
<dbReference type="NCBIfam" id="TIGR04294">
    <property type="entry name" value="pre_pil_HX9DG"/>
    <property type="match status" value="1"/>
</dbReference>
<keyword evidence="4" id="KW-1185">Reference proteome</keyword>
<evidence type="ECO:0000313" key="4">
    <source>
        <dbReference type="Proteomes" id="UP000318017"/>
    </source>
</evidence>
<evidence type="ECO:0000259" key="2">
    <source>
        <dbReference type="Pfam" id="PF07596"/>
    </source>
</evidence>
<sequence length="366" mass="40133">MIHLHRPSNFLHLGRISVRPHHRPSRFQPRGFTLVELLVVIAIIGILVGLLLPAVQAAREAARRIQCTNNLKQLGLAIHNYHDTFRKFPGNVGTPEGSTQRGASWLTMILPQIEQNAAYNQMVWSDTDFNDQGGATNRNWNVMSALRVPSLNCPSSPLERLRTQTAASGTVALGAPETYPIQIPEYVANVGYYFSPGTGQTPGARSDGGRNVWTGYGWMQDAGLVSIWNERFTGAKFGSVTDGTSNTIAIGEHSDFMYHADGTKEDARPGRGPGGAWAAGPCFHKWLGWSMNVTVPRYPINSIYSGNYTQQWNSTLHNGYRSAHTGGAQFCMGDGSVRFVSDSIDFDTTFMALSGRDDGYVISGEY</sequence>
<dbReference type="Proteomes" id="UP000318017">
    <property type="component" value="Chromosome"/>
</dbReference>
<keyword evidence="1" id="KW-0472">Membrane</keyword>
<dbReference type="InterPro" id="IPR027558">
    <property type="entry name" value="Pre_pil_HX9DG_C"/>
</dbReference>
<keyword evidence="1" id="KW-0812">Transmembrane</keyword>
<dbReference type="InterPro" id="IPR011453">
    <property type="entry name" value="DUF1559"/>
</dbReference>
<organism evidence="3 4">
    <name type="scientific">Aureliella helgolandensis</name>
    <dbReference type="NCBI Taxonomy" id="2527968"/>
    <lineage>
        <taxon>Bacteria</taxon>
        <taxon>Pseudomonadati</taxon>
        <taxon>Planctomycetota</taxon>
        <taxon>Planctomycetia</taxon>
        <taxon>Pirellulales</taxon>
        <taxon>Pirellulaceae</taxon>
        <taxon>Aureliella</taxon>
    </lineage>
</organism>
<evidence type="ECO:0000313" key="3">
    <source>
        <dbReference type="EMBL" id="QDV26860.1"/>
    </source>
</evidence>
<dbReference type="SUPFAM" id="SSF54523">
    <property type="entry name" value="Pili subunits"/>
    <property type="match status" value="1"/>
</dbReference>
<name>A0A518GE75_9BACT</name>
<feature type="transmembrane region" description="Helical" evidence="1">
    <location>
        <begin position="32"/>
        <end position="55"/>
    </location>
</feature>
<dbReference type="EMBL" id="CP036298">
    <property type="protein sequence ID" value="QDV26860.1"/>
    <property type="molecule type" value="Genomic_DNA"/>
</dbReference>
<gene>
    <name evidence="3" type="ORF">Q31a_52390</name>
</gene>
<feature type="domain" description="DUF1559" evidence="2">
    <location>
        <begin position="56"/>
        <end position="346"/>
    </location>
</feature>
<dbReference type="PANTHER" id="PTHR30093:SF2">
    <property type="entry name" value="TYPE II SECRETION SYSTEM PROTEIN H"/>
    <property type="match status" value="1"/>
</dbReference>
<dbReference type="OrthoDB" id="280382at2"/>
<dbReference type="Gene3D" id="3.30.700.10">
    <property type="entry name" value="Glycoprotein, Type 4 Pilin"/>
    <property type="match status" value="1"/>
</dbReference>
<keyword evidence="1" id="KW-1133">Transmembrane helix</keyword>
<evidence type="ECO:0000256" key="1">
    <source>
        <dbReference type="SAM" id="Phobius"/>
    </source>
</evidence>